<organism evidence="1 2">
    <name type="scientific">Avena sativa</name>
    <name type="common">Oat</name>
    <dbReference type="NCBI Taxonomy" id="4498"/>
    <lineage>
        <taxon>Eukaryota</taxon>
        <taxon>Viridiplantae</taxon>
        <taxon>Streptophyta</taxon>
        <taxon>Embryophyta</taxon>
        <taxon>Tracheophyta</taxon>
        <taxon>Spermatophyta</taxon>
        <taxon>Magnoliopsida</taxon>
        <taxon>Liliopsida</taxon>
        <taxon>Poales</taxon>
        <taxon>Poaceae</taxon>
        <taxon>BOP clade</taxon>
        <taxon>Pooideae</taxon>
        <taxon>Poodae</taxon>
        <taxon>Poeae</taxon>
        <taxon>Poeae Chloroplast Group 1 (Aveneae type)</taxon>
        <taxon>Aveninae</taxon>
        <taxon>Avena</taxon>
    </lineage>
</organism>
<name>A0ACD5VDI3_AVESA</name>
<evidence type="ECO:0000313" key="2">
    <source>
        <dbReference type="Proteomes" id="UP001732700"/>
    </source>
</evidence>
<reference evidence="1" key="1">
    <citation type="submission" date="2021-05" db="EMBL/GenBank/DDBJ databases">
        <authorList>
            <person name="Scholz U."/>
            <person name="Mascher M."/>
            <person name="Fiebig A."/>
        </authorList>
    </citation>
    <scope>NUCLEOTIDE SEQUENCE [LARGE SCALE GENOMIC DNA]</scope>
</reference>
<dbReference type="Proteomes" id="UP001732700">
    <property type="component" value="Chromosome 3A"/>
</dbReference>
<sequence length="201" mass="23191">MKNKQEDKYGSLKSMWDKVSKKSKISSTSTPTPTPPRVSVEVESQNLDENMSNPSSNELQLALLQTNNQPTPDANGKESEAEIGSPVVEEEHKESDDEVIYELGHDPGKRTPIQYYDVNGQVVIRRRYIALGPCQPRQHDFPIRDIGGNRRFTSHWFDKYKWLEYSVHLDAVFFFDCYLFKDESKHKGGDSFVKEGFKNWK</sequence>
<proteinExistence type="predicted"/>
<keyword evidence="2" id="KW-1185">Reference proteome</keyword>
<accession>A0ACD5VDI3</accession>
<evidence type="ECO:0000313" key="1">
    <source>
        <dbReference type="EnsemblPlants" id="AVESA.00010b.r2.3AG0419390.1.CDS.1"/>
    </source>
</evidence>
<dbReference type="EnsemblPlants" id="AVESA.00010b.r2.3AG0419390.1">
    <property type="protein sequence ID" value="AVESA.00010b.r2.3AG0419390.1.CDS.1"/>
    <property type="gene ID" value="AVESA.00010b.r2.3AG0419390"/>
</dbReference>
<reference evidence="1" key="2">
    <citation type="submission" date="2025-09" db="UniProtKB">
        <authorList>
            <consortium name="EnsemblPlants"/>
        </authorList>
    </citation>
    <scope>IDENTIFICATION</scope>
</reference>
<protein>
    <submittedName>
        <fullName evidence="1">Uncharacterized protein</fullName>
    </submittedName>
</protein>